<dbReference type="SUPFAM" id="SSF54292">
    <property type="entry name" value="2Fe-2S ferredoxin-like"/>
    <property type="match status" value="1"/>
</dbReference>
<dbReference type="RefSeq" id="WP_025293492.1">
    <property type="nucleotide sequence ID" value="NZ_CP006644.1"/>
</dbReference>
<dbReference type="HOGENOM" id="CLU_153062_2_0_5"/>
<dbReference type="Gene3D" id="3.10.20.440">
    <property type="entry name" value="2Fe-2S iron-sulphur cluster binding domain, sarcosine oxidase, alpha subunit, N-terminal domain"/>
    <property type="match status" value="1"/>
</dbReference>
<keyword evidence="3" id="KW-1185">Reference proteome</keyword>
<dbReference type="KEGG" id="ssan:NX02_18220"/>
<reference evidence="2 3" key="1">
    <citation type="submission" date="2013-07" db="EMBL/GenBank/DDBJ databases">
        <title>Completed genome of Sphingomonas sanxanigenens NX02.</title>
        <authorList>
            <person name="Ma T."/>
            <person name="Huang H."/>
            <person name="Wu M."/>
            <person name="Li X."/>
            <person name="Li G."/>
        </authorList>
    </citation>
    <scope>NUCLEOTIDE SEQUENCE [LARGE SCALE GENOMIC DNA]</scope>
    <source>
        <strain evidence="2 3">NX02</strain>
    </source>
</reference>
<evidence type="ECO:0000256" key="1">
    <source>
        <dbReference type="ARBA" id="ARBA00023002"/>
    </source>
</evidence>
<keyword evidence="1" id="KW-0560">Oxidoreductase</keyword>
<dbReference type="AlphaFoldDB" id="W0AG98"/>
<dbReference type="GO" id="GO:0051536">
    <property type="term" value="F:iron-sulfur cluster binding"/>
    <property type="evidence" value="ECO:0007669"/>
    <property type="project" value="InterPro"/>
</dbReference>
<dbReference type="STRING" id="1123269.NX02_18220"/>
<dbReference type="eggNOG" id="COG1034">
    <property type="taxonomic scope" value="Bacteria"/>
</dbReference>
<dbReference type="EMBL" id="CP006644">
    <property type="protein sequence ID" value="AHE55313.1"/>
    <property type="molecule type" value="Genomic_DNA"/>
</dbReference>
<dbReference type="Pfam" id="PF13510">
    <property type="entry name" value="Fer2_4"/>
    <property type="match status" value="1"/>
</dbReference>
<dbReference type="OrthoDB" id="573392at2"/>
<proteinExistence type="predicted"/>
<dbReference type="InterPro" id="IPR036010">
    <property type="entry name" value="2Fe-2S_ferredoxin-like_sf"/>
</dbReference>
<dbReference type="Proteomes" id="UP000018851">
    <property type="component" value="Chromosome"/>
</dbReference>
<sequence length="99" mass="10924">MKRIENGVARPRPVTVEVDGQCVTAHPGEMVAVALLMGSLRFRSDRSGRARGMFCNMGTCSECTVWIGGQDLGWRRQRSCLVPVADGMRIRTDDPDRTA</sequence>
<organism evidence="2 3">
    <name type="scientific">Sphingomonas sanxanigenens DSM 19645 = NX02</name>
    <dbReference type="NCBI Taxonomy" id="1123269"/>
    <lineage>
        <taxon>Bacteria</taxon>
        <taxon>Pseudomonadati</taxon>
        <taxon>Pseudomonadota</taxon>
        <taxon>Alphaproteobacteria</taxon>
        <taxon>Sphingomonadales</taxon>
        <taxon>Sphingomonadaceae</taxon>
        <taxon>Sphingomonas</taxon>
    </lineage>
</organism>
<protein>
    <recommendedName>
        <fullName evidence="4">2Fe-2S ferredoxin-type domain-containing protein</fullName>
    </recommendedName>
</protein>
<name>W0AG98_9SPHN</name>
<evidence type="ECO:0000313" key="2">
    <source>
        <dbReference type="EMBL" id="AHE55313.1"/>
    </source>
</evidence>
<dbReference type="PATRIC" id="fig|1123269.5.peg.3565"/>
<dbReference type="InterPro" id="IPR042204">
    <property type="entry name" value="2Fe-2S-bd_N"/>
</dbReference>
<accession>W0AG98</accession>
<evidence type="ECO:0000313" key="3">
    <source>
        <dbReference type="Proteomes" id="UP000018851"/>
    </source>
</evidence>
<dbReference type="GO" id="GO:0016491">
    <property type="term" value="F:oxidoreductase activity"/>
    <property type="evidence" value="ECO:0007669"/>
    <property type="project" value="UniProtKB-KW"/>
</dbReference>
<gene>
    <name evidence="2" type="ORF">NX02_18220</name>
</gene>
<evidence type="ECO:0008006" key="4">
    <source>
        <dbReference type="Google" id="ProtNLM"/>
    </source>
</evidence>